<reference evidence="6 7" key="1">
    <citation type="journal article" date="2018" name="G3 (Bethesda)">
        <title>Phylogenetic and Phylogenomic Definition of Rhizopus Species.</title>
        <authorList>
            <person name="Gryganskyi A.P."/>
            <person name="Golan J."/>
            <person name="Dolatabadi S."/>
            <person name="Mondo S."/>
            <person name="Robb S."/>
            <person name="Idnurm A."/>
            <person name="Muszewska A."/>
            <person name="Steczkiewicz K."/>
            <person name="Masonjones S."/>
            <person name="Liao H.L."/>
            <person name="Gajdeczka M.T."/>
            <person name="Anike F."/>
            <person name="Vuek A."/>
            <person name="Anishchenko I.M."/>
            <person name="Voigt K."/>
            <person name="de Hoog G.S."/>
            <person name="Smith M.E."/>
            <person name="Heitman J."/>
            <person name="Vilgalys R."/>
            <person name="Stajich J.E."/>
        </authorList>
    </citation>
    <scope>NUCLEOTIDE SEQUENCE [LARGE SCALE GENOMIC DNA]</scope>
    <source>
        <strain evidence="6 7">LSU 92-RS-03</strain>
    </source>
</reference>
<dbReference type="GO" id="GO:0005634">
    <property type="term" value="C:nucleus"/>
    <property type="evidence" value="ECO:0007669"/>
    <property type="project" value="UniProtKB-SubCell"/>
</dbReference>
<keyword evidence="4" id="KW-0539">Nucleus</keyword>
<sequence length="354" mass="39642">LGLHRMMKSVESLAFNTKRKRLWYSVYVTDRWCCAILGRPLAIADSDCDVDLSSADKLNPTEDLTIFLSFVKLSRILGEVLRRLYSPRAKANGYKTSTVEQTVGSLQKMLEDWYVGVPDDYKISESDLHNILEDPSSFQGTIKITQGGPLTICYYAVVILLHRPFVAMEKDAADMPFLAKSADVCISAAKLSIRIAQVVPSKSLIMFGWNSAGCAVYSAALIHAFNTKNSDPKIASDAREFLRISIDEVLDPMSRDTPIDNHMTTFLRAIPGILDRPSFTKESRQHKQNIQTPPPMSVQHILSEYQEPEKDIDSSENLTSWLFSVPETSFWQSLFSNSGTLLQQETIGGGFENE</sequence>
<dbReference type="PANTHER" id="PTHR46910">
    <property type="entry name" value="TRANSCRIPTION FACTOR PDR1"/>
    <property type="match status" value="1"/>
</dbReference>
<dbReference type="Proteomes" id="UP000253551">
    <property type="component" value="Unassembled WGS sequence"/>
</dbReference>
<evidence type="ECO:0000259" key="5">
    <source>
        <dbReference type="SMART" id="SM00906"/>
    </source>
</evidence>
<evidence type="ECO:0000313" key="6">
    <source>
        <dbReference type="EMBL" id="RCH79078.1"/>
    </source>
</evidence>
<evidence type="ECO:0000256" key="2">
    <source>
        <dbReference type="ARBA" id="ARBA00022723"/>
    </source>
</evidence>
<feature type="non-terminal residue" evidence="6">
    <location>
        <position position="354"/>
    </location>
</feature>
<protein>
    <recommendedName>
        <fullName evidence="5">Xylanolytic transcriptional activator regulatory domain-containing protein</fullName>
    </recommendedName>
</protein>
<organism evidence="6 7">
    <name type="scientific">Rhizopus stolonifer</name>
    <name type="common">Rhizopus nigricans</name>
    <dbReference type="NCBI Taxonomy" id="4846"/>
    <lineage>
        <taxon>Eukaryota</taxon>
        <taxon>Fungi</taxon>
        <taxon>Fungi incertae sedis</taxon>
        <taxon>Mucoromycota</taxon>
        <taxon>Mucoromycotina</taxon>
        <taxon>Mucoromycetes</taxon>
        <taxon>Mucorales</taxon>
        <taxon>Mucorineae</taxon>
        <taxon>Rhizopodaceae</taxon>
        <taxon>Rhizopus</taxon>
    </lineage>
</organism>
<dbReference type="SMART" id="SM00906">
    <property type="entry name" value="Fungal_trans"/>
    <property type="match status" value="1"/>
</dbReference>
<dbReference type="EMBL" id="PJQM01006801">
    <property type="protein sequence ID" value="RCH79078.1"/>
    <property type="molecule type" value="Genomic_DNA"/>
</dbReference>
<evidence type="ECO:0000313" key="7">
    <source>
        <dbReference type="Proteomes" id="UP000253551"/>
    </source>
</evidence>
<name>A0A367IN31_RHIST</name>
<accession>A0A367IN31</accession>
<dbReference type="STRING" id="4846.A0A367IN31"/>
<dbReference type="AlphaFoldDB" id="A0A367IN31"/>
<comment type="subcellular location">
    <subcellularLocation>
        <location evidence="1">Nucleus</location>
    </subcellularLocation>
</comment>
<proteinExistence type="predicted"/>
<evidence type="ECO:0000256" key="4">
    <source>
        <dbReference type="ARBA" id="ARBA00023242"/>
    </source>
</evidence>
<dbReference type="GO" id="GO:0006351">
    <property type="term" value="P:DNA-templated transcription"/>
    <property type="evidence" value="ECO:0007669"/>
    <property type="project" value="InterPro"/>
</dbReference>
<dbReference type="GO" id="GO:0003700">
    <property type="term" value="F:DNA-binding transcription factor activity"/>
    <property type="evidence" value="ECO:0007669"/>
    <property type="project" value="InterPro"/>
</dbReference>
<keyword evidence="2" id="KW-0479">Metal-binding</keyword>
<feature type="domain" description="Xylanolytic transcriptional activator regulatory" evidence="5">
    <location>
        <begin position="3"/>
        <end position="59"/>
    </location>
</feature>
<evidence type="ECO:0000256" key="3">
    <source>
        <dbReference type="ARBA" id="ARBA00023125"/>
    </source>
</evidence>
<dbReference type="PANTHER" id="PTHR46910:SF3">
    <property type="entry name" value="HALOTOLERANCE PROTEIN 9-RELATED"/>
    <property type="match status" value="1"/>
</dbReference>
<gene>
    <name evidence="6" type="ORF">CU098_005338</name>
</gene>
<dbReference type="CDD" id="cd12148">
    <property type="entry name" value="fungal_TF_MHR"/>
    <property type="match status" value="1"/>
</dbReference>
<dbReference type="GO" id="GO:0008270">
    <property type="term" value="F:zinc ion binding"/>
    <property type="evidence" value="ECO:0007669"/>
    <property type="project" value="InterPro"/>
</dbReference>
<keyword evidence="7" id="KW-1185">Reference proteome</keyword>
<dbReference type="InterPro" id="IPR007219">
    <property type="entry name" value="XnlR_reg_dom"/>
</dbReference>
<dbReference type="InterPro" id="IPR050987">
    <property type="entry name" value="AtrR-like"/>
</dbReference>
<dbReference type="GO" id="GO:0003677">
    <property type="term" value="F:DNA binding"/>
    <property type="evidence" value="ECO:0007669"/>
    <property type="project" value="UniProtKB-KW"/>
</dbReference>
<dbReference type="OrthoDB" id="1924787at2759"/>
<feature type="non-terminal residue" evidence="6">
    <location>
        <position position="1"/>
    </location>
</feature>
<dbReference type="Pfam" id="PF04082">
    <property type="entry name" value="Fungal_trans"/>
    <property type="match status" value="1"/>
</dbReference>
<comment type="caution">
    <text evidence="6">The sequence shown here is derived from an EMBL/GenBank/DDBJ whole genome shotgun (WGS) entry which is preliminary data.</text>
</comment>
<keyword evidence="3" id="KW-0238">DNA-binding</keyword>
<evidence type="ECO:0000256" key="1">
    <source>
        <dbReference type="ARBA" id="ARBA00004123"/>
    </source>
</evidence>